<dbReference type="VEuPathDB" id="FungiDB:HMPREF1544_12235"/>
<feature type="chain" id="PRO_5004497262" description="TIL domain-containing protein" evidence="1">
    <location>
        <begin position="21"/>
        <end position="84"/>
    </location>
</feature>
<evidence type="ECO:0000256" key="1">
    <source>
        <dbReference type="SAM" id="SignalP"/>
    </source>
</evidence>
<reference evidence="3" key="1">
    <citation type="submission" date="2013-05" db="EMBL/GenBank/DDBJ databases">
        <title>The Genome sequence of Mucor circinelloides f. circinelloides 1006PhL.</title>
        <authorList>
            <consortium name="The Broad Institute Genomics Platform"/>
            <person name="Cuomo C."/>
            <person name="Earl A."/>
            <person name="Findley K."/>
            <person name="Lee S.C."/>
            <person name="Walker B."/>
            <person name="Young S."/>
            <person name="Zeng Q."/>
            <person name="Gargeya S."/>
            <person name="Fitzgerald M."/>
            <person name="Haas B."/>
            <person name="Abouelleil A."/>
            <person name="Allen A.W."/>
            <person name="Alvarado L."/>
            <person name="Arachchi H.M."/>
            <person name="Berlin A.M."/>
            <person name="Chapman S.B."/>
            <person name="Gainer-Dewar J."/>
            <person name="Goldberg J."/>
            <person name="Griggs A."/>
            <person name="Gujja S."/>
            <person name="Hansen M."/>
            <person name="Howarth C."/>
            <person name="Imamovic A."/>
            <person name="Ireland A."/>
            <person name="Larimer J."/>
            <person name="McCowan C."/>
            <person name="Murphy C."/>
            <person name="Pearson M."/>
            <person name="Poon T.W."/>
            <person name="Priest M."/>
            <person name="Roberts A."/>
            <person name="Saif S."/>
            <person name="Shea T."/>
            <person name="Sisk P."/>
            <person name="Sykes S."/>
            <person name="Wortman J."/>
            <person name="Nusbaum C."/>
            <person name="Birren B."/>
        </authorList>
    </citation>
    <scope>NUCLEOTIDE SEQUENCE [LARGE SCALE GENOMIC DNA]</scope>
    <source>
        <strain evidence="3">1006PhL</strain>
    </source>
</reference>
<dbReference type="InParanoid" id="S2JMS4"/>
<dbReference type="AlphaFoldDB" id="S2JMS4"/>
<dbReference type="OMA" id="REDCDIS"/>
<gene>
    <name evidence="2" type="ORF">HMPREF1544_12235</name>
</gene>
<organism evidence="2 3">
    <name type="scientific">Mucor circinelloides f. circinelloides (strain 1006PhL)</name>
    <name type="common">Mucormycosis agent</name>
    <name type="synonym">Calyptromyces circinelloides</name>
    <dbReference type="NCBI Taxonomy" id="1220926"/>
    <lineage>
        <taxon>Eukaryota</taxon>
        <taxon>Fungi</taxon>
        <taxon>Fungi incertae sedis</taxon>
        <taxon>Mucoromycota</taxon>
        <taxon>Mucoromycotina</taxon>
        <taxon>Mucoromycetes</taxon>
        <taxon>Mucorales</taxon>
        <taxon>Mucorineae</taxon>
        <taxon>Mucoraceae</taxon>
        <taxon>Mucor</taxon>
    </lineage>
</organism>
<dbReference type="Proteomes" id="UP000014254">
    <property type="component" value="Unassembled WGS sequence"/>
</dbReference>
<protein>
    <recommendedName>
        <fullName evidence="4">TIL domain-containing protein</fullName>
    </recommendedName>
</protein>
<evidence type="ECO:0000313" key="2">
    <source>
        <dbReference type="EMBL" id="EPB81070.1"/>
    </source>
</evidence>
<keyword evidence="3" id="KW-1185">Reference proteome</keyword>
<proteinExistence type="predicted"/>
<evidence type="ECO:0000313" key="3">
    <source>
        <dbReference type="Proteomes" id="UP000014254"/>
    </source>
</evidence>
<dbReference type="OrthoDB" id="2202112at2759"/>
<sequence>MHKYALSLALICSIISVCQAGSFHRRSTENLFEKREENCDISCPSNACAETCNNSNVDRNQVSDIRVVCQEGVCYCGFEVADDA</sequence>
<name>S2JMS4_MUCC1</name>
<evidence type="ECO:0008006" key="4">
    <source>
        <dbReference type="Google" id="ProtNLM"/>
    </source>
</evidence>
<keyword evidence="1" id="KW-0732">Signal</keyword>
<accession>S2JMS4</accession>
<feature type="signal peptide" evidence="1">
    <location>
        <begin position="1"/>
        <end position="20"/>
    </location>
</feature>
<dbReference type="EMBL" id="KE124217">
    <property type="protein sequence ID" value="EPB81070.1"/>
    <property type="molecule type" value="Genomic_DNA"/>
</dbReference>